<dbReference type="RefSeq" id="WP_344114410.1">
    <property type="nucleotide sequence ID" value="NZ_BAAANE010000008.1"/>
</dbReference>
<feature type="transmembrane region" description="Helical" evidence="1">
    <location>
        <begin position="248"/>
        <end position="268"/>
    </location>
</feature>
<feature type="transmembrane region" description="Helical" evidence="1">
    <location>
        <begin position="497"/>
        <end position="516"/>
    </location>
</feature>
<dbReference type="EMBL" id="BAAANE010000008">
    <property type="protein sequence ID" value="GAA1651599.1"/>
    <property type="molecule type" value="Genomic_DNA"/>
</dbReference>
<feature type="transmembrane region" description="Helical" evidence="1">
    <location>
        <begin position="412"/>
        <end position="432"/>
    </location>
</feature>
<organism evidence="3 4">
    <name type="scientific">Kribbella alba</name>
    <dbReference type="NCBI Taxonomy" id="190197"/>
    <lineage>
        <taxon>Bacteria</taxon>
        <taxon>Bacillati</taxon>
        <taxon>Actinomycetota</taxon>
        <taxon>Actinomycetes</taxon>
        <taxon>Propionibacteriales</taxon>
        <taxon>Kribbellaceae</taxon>
        <taxon>Kribbella</taxon>
    </lineage>
</organism>
<gene>
    <name evidence="3" type="ORF">GCM10009744_49210</name>
</gene>
<name>A0ABN2FM28_9ACTN</name>
<evidence type="ECO:0000313" key="3">
    <source>
        <dbReference type="EMBL" id="GAA1651599.1"/>
    </source>
</evidence>
<keyword evidence="4" id="KW-1185">Reference proteome</keyword>
<feature type="transmembrane region" description="Helical" evidence="1">
    <location>
        <begin position="315"/>
        <end position="345"/>
    </location>
</feature>
<feature type="transmembrane region" description="Helical" evidence="1">
    <location>
        <begin position="62"/>
        <end position="82"/>
    </location>
</feature>
<dbReference type="Proteomes" id="UP001501319">
    <property type="component" value="Unassembled WGS sequence"/>
</dbReference>
<feature type="transmembrane region" description="Helical" evidence="1">
    <location>
        <begin position="33"/>
        <end position="50"/>
    </location>
</feature>
<feature type="transmembrane region" description="Helical" evidence="1">
    <location>
        <begin position="558"/>
        <end position="581"/>
    </location>
</feature>
<protein>
    <submittedName>
        <fullName evidence="3">Uncharacterized protein</fullName>
    </submittedName>
</protein>
<keyword evidence="1" id="KW-0812">Transmembrane</keyword>
<reference evidence="3 4" key="1">
    <citation type="journal article" date="2019" name="Int. J. Syst. Evol. Microbiol.">
        <title>The Global Catalogue of Microorganisms (GCM) 10K type strain sequencing project: providing services to taxonomists for standard genome sequencing and annotation.</title>
        <authorList>
            <consortium name="The Broad Institute Genomics Platform"/>
            <consortium name="The Broad Institute Genome Sequencing Center for Infectious Disease"/>
            <person name="Wu L."/>
            <person name="Ma J."/>
        </authorList>
    </citation>
    <scope>NUCLEOTIDE SEQUENCE [LARGE SCALE GENOMIC DNA]</scope>
    <source>
        <strain evidence="3 4">JCM 14306</strain>
    </source>
</reference>
<keyword evidence="1" id="KW-1133">Transmembrane helix</keyword>
<feature type="signal peptide" evidence="2">
    <location>
        <begin position="1"/>
        <end position="23"/>
    </location>
</feature>
<feature type="transmembrane region" description="Helical" evidence="1">
    <location>
        <begin position="439"/>
        <end position="460"/>
    </location>
</feature>
<evidence type="ECO:0000313" key="4">
    <source>
        <dbReference type="Proteomes" id="UP001501319"/>
    </source>
</evidence>
<evidence type="ECO:0000256" key="1">
    <source>
        <dbReference type="SAM" id="Phobius"/>
    </source>
</evidence>
<feature type="transmembrane region" description="Helical" evidence="1">
    <location>
        <begin position="117"/>
        <end position="139"/>
    </location>
</feature>
<comment type="caution">
    <text evidence="3">The sequence shown here is derived from an EMBL/GenBank/DDBJ whole genome shotgun (WGS) entry which is preliminary data.</text>
</comment>
<sequence>MAGRIAVLPLFLLAIVLMTAAHASALDVFKFTGFVLVGITLPGFVLWRLVGAYRRNLVEDCAAGFAVGTSVQLIVYLASASVGLQRWSWVWAPVVLVVGVLDRDVRGRIWRRVEAPLAPMTAWLLSAACALVLFVVFRSGPARLTPAYTDPAMDYPDMAFQQALAASAKFDVPLMPLFVAGERLRYHSFFHQVTAATSWATGIDLTNLVFALAWVPLVLAGCALVFVLTQRFLTPPSDGLGGGLQAHVTWAGPLAVVVAGIGGTLQPLHNISLGGISMASSAYGSPTQNLGVMLALLLMILAVDLLRHQPPRTRWLLLVLIGLASSGSKATILPMAICGFGLVYLARVLTRRSPRTALLGGLALLGIFVASLIVLFGGQSWGLRIKLGELFVQLQPYASIRHGAGPDRPAQLLSALTTVLAWGLAVLGVLFLRRFWRDPATIFLAGFAIAGSVATVMTSQPGISQVYFYRTAFPALAVLSCVGLARLVDRLGDRRGGLLVAVAGGLGLAACGLTRLGSEDLRGVKGPLLWMMAGLVATAVVVAAGWRLARRSGTLPTAFLAGLVAVCMVGATTLPLAGLVFDHAGVLIYGAPGKGHGPTKAEADAARWLRDNSGTDDLIATNAHCIIRRGELCDSRHFWIAALSERQVLVEGWAYSNHALRIYAATGVNPSLIPFWDRELLAANDAAFTAPSPAAIERLRRLGVRWLYADNRAGEISPNLKQYVRLRQATLDATIYEIR</sequence>
<feature type="chain" id="PRO_5046768660" evidence="2">
    <location>
        <begin position="24"/>
        <end position="739"/>
    </location>
</feature>
<accession>A0ABN2FM28</accession>
<feature type="transmembrane region" description="Helical" evidence="1">
    <location>
        <begin position="528"/>
        <end position="546"/>
    </location>
</feature>
<feature type="transmembrane region" description="Helical" evidence="1">
    <location>
        <begin position="289"/>
        <end position="309"/>
    </location>
</feature>
<proteinExistence type="predicted"/>
<feature type="transmembrane region" description="Helical" evidence="1">
    <location>
        <begin position="208"/>
        <end position="228"/>
    </location>
</feature>
<keyword evidence="1" id="KW-0472">Membrane</keyword>
<evidence type="ECO:0000256" key="2">
    <source>
        <dbReference type="SAM" id="SignalP"/>
    </source>
</evidence>
<keyword evidence="2" id="KW-0732">Signal</keyword>
<feature type="transmembrane region" description="Helical" evidence="1">
    <location>
        <begin position="357"/>
        <end position="377"/>
    </location>
</feature>
<feature type="transmembrane region" description="Helical" evidence="1">
    <location>
        <begin position="466"/>
        <end position="485"/>
    </location>
</feature>